<dbReference type="EMBL" id="SNRW01019698">
    <property type="protein sequence ID" value="KAA6366144.1"/>
    <property type="molecule type" value="Genomic_DNA"/>
</dbReference>
<organism evidence="2 3">
    <name type="scientific">Streblomastix strix</name>
    <dbReference type="NCBI Taxonomy" id="222440"/>
    <lineage>
        <taxon>Eukaryota</taxon>
        <taxon>Metamonada</taxon>
        <taxon>Preaxostyla</taxon>
        <taxon>Oxymonadida</taxon>
        <taxon>Streblomastigidae</taxon>
        <taxon>Streblomastix</taxon>
    </lineage>
</organism>
<dbReference type="AlphaFoldDB" id="A0A5J4U798"/>
<protein>
    <submittedName>
        <fullName evidence="2">Uncharacterized protein</fullName>
    </submittedName>
</protein>
<dbReference type="Proteomes" id="UP000324800">
    <property type="component" value="Unassembled WGS sequence"/>
</dbReference>
<sequence>MKRGSSLSKVGGTKPQSAKKASISGLDMNARTNCAFLSSSYAQGPCSCIELDHYSFSAIQRLFRAGPICGCPESQQIIEELIISVGGSLQPGGI</sequence>
<gene>
    <name evidence="2" type="ORF">EZS28_038330</name>
</gene>
<reference evidence="2 3" key="1">
    <citation type="submission" date="2019-03" db="EMBL/GenBank/DDBJ databases">
        <title>Single cell metagenomics reveals metabolic interactions within the superorganism composed of flagellate Streblomastix strix and complex community of Bacteroidetes bacteria on its surface.</title>
        <authorList>
            <person name="Treitli S.C."/>
            <person name="Kolisko M."/>
            <person name="Husnik F."/>
            <person name="Keeling P."/>
            <person name="Hampl V."/>
        </authorList>
    </citation>
    <scope>NUCLEOTIDE SEQUENCE [LARGE SCALE GENOMIC DNA]</scope>
    <source>
        <strain evidence="2">ST1C</strain>
    </source>
</reference>
<evidence type="ECO:0000313" key="2">
    <source>
        <dbReference type="EMBL" id="KAA6366144.1"/>
    </source>
</evidence>
<accession>A0A5J4U798</accession>
<evidence type="ECO:0000313" key="3">
    <source>
        <dbReference type="Proteomes" id="UP000324800"/>
    </source>
</evidence>
<feature type="region of interest" description="Disordered" evidence="1">
    <location>
        <begin position="1"/>
        <end position="24"/>
    </location>
</feature>
<comment type="caution">
    <text evidence="2">The sequence shown here is derived from an EMBL/GenBank/DDBJ whole genome shotgun (WGS) entry which is preliminary data.</text>
</comment>
<proteinExistence type="predicted"/>
<name>A0A5J4U798_9EUKA</name>
<evidence type="ECO:0000256" key="1">
    <source>
        <dbReference type="SAM" id="MobiDB-lite"/>
    </source>
</evidence>